<dbReference type="InterPro" id="IPR024775">
    <property type="entry name" value="DinB-like"/>
</dbReference>
<organism evidence="2 3">
    <name type="scientific">Cohnella zeiphila</name>
    <dbReference type="NCBI Taxonomy" id="2761120"/>
    <lineage>
        <taxon>Bacteria</taxon>
        <taxon>Bacillati</taxon>
        <taxon>Bacillota</taxon>
        <taxon>Bacilli</taxon>
        <taxon>Bacillales</taxon>
        <taxon>Paenibacillaceae</taxon>
        <taxon>Cohnella</taxon>
    </lineage>
</organism>
<comment type="caution">
    <text evidence="2">The sequence shown here is derived from an EMBL/GenBank/DDBJ whole genome shotgun (WGS) entry which is preliminary data.</text>
</comment>
<evidence type="ECO:0000313" key="2">
    <source>
        <dbReference type="EMBL" id="MBB6732768.1"/>
    </source>
</evidence>
<dbReference type="InterPro" id="IPR034660">
    <property type="entry name" value="DinB/YfiT-like"/>
</dbReference>
<feature type="domain" description="DinB-like" evidence="1">
    <location>
        <begin position="9"/>
        <end position="108"/>
    </location>
</feature>
<dbReference type="Pfam" id="PF12867">
    <property type="entry name" value="DinB_2"/>
    <property type="match status" value="1"/>
</dbReference>
<accession>A0A7X0SRZ0</accession>
<dbReference type="Gene3D" id="1.20.120.450">
    <property type="entry name" value="dinb family like domain"/>
    <property type="match status" value="1"/>
</dbReference>
<dbReference type="RefSeq" id="WP_185130423.1">
    <property type="nucleotide sequence ID" value="NZ_JACJVO010000021.1"/>
</dbReference>
<name>A0A7X0SRZ0_9BACL</name>
<evidence type="ECO:0000313" key="3">
    <source>
        <dbReference type="Proteomes" id="UP000564644"/>
    </source>
</evidence>
<proteinExistence type="predicted"/>
<sequence length="138" mass="15937">MEPLHLIKAFSQVRRYQLAQIDGISAEMQTYIPKGFRNHLHWQMGHVIAETDNLLLKTTGERQLPTSFQYFFANGTSPNEWTGEPPTWKELTELLLSQCNQVRDAIGSEKSDSAYKLEPHLYHEWLHAGIINTMVKLL</sequence>
<reference evidence="2 3" key="1">
    <citation type="submission" date="2020-08" db="EMBL/GenBank/DDBJ databases">
        <title>Cohnella phylogeny.</title>
        <authorList>
            <person name="Dunlap C."/>
        </authorList>
    </citation>
    <scope>NUCLEOTIDE SEQUENCE [LARGE SCALE GENOMIC DNA]</scope>
    <source>
        <strain evidence="2 3">CBP 2801</strain>
    </source>
</reference>
<dbReference type="EMBL" id="JACJVO010000021">
    <property type="protein sequence ID" value="MBB6732768.1"/>
    <property type="molecule type" value="Genomic_DNA"/>
</dbReference>
<dbReference type="AlphaFoldDB" id="A0A7X0SRZ0"/>
<dbReference type="SUPFAM" id="SSF109854">
    <property type="entry name" value="DinB/YfiT-like putative metalloenzymes"/>
    <property type="match status" value="1"/>
</dbReference>
<dbReference type="Proteomes" id="UP000564644">
    <property type="component" value="Unassembled WGS sequence"/>
</dbReference>
<protein>
    <submittedName>
        <fullName evidence="2">DinB family protein</fullName>
    </submittedName>
</protein>
<evidence type="ECO:0000259" key="1">
    <source>
        <dbReference type="Pfam" id="PF12867"/>
    </source>
</evidence>
<gene>
    <name evidence="2" type="ORF">H7C18_17785</name>
</gene>
<keyword evidence="3" id="KW-1185">Reference proteome</keyword>